<reference evidence="1" key="1">
    <citation type="submission" date="2024-07" db="EMBL/GenBank/DDBJ databases">
        <title>Metagenome and Metagenome-Assembled Genomes of Archaea from a hot spring from the geothermal field of Los Azufres, Mexico.</title>
        <authorList>
            <person name="Marin-Paredes R."/>
            <person name="Martinez-Romero E."/>
            <person name="Servin-Garciduenas L.E."/>
        </authorList>
    </citation>
    <scope>NUCLEOTIDE SEQUENCE</scope>
</reference>
<protein>
    <submittedName>
        <fullName evidence="1">Type II secretion system F family protein</fullName>
    </submittedName>
</protein>
<organism evidence="1 2">
    <name type="scientific">Thermoproteus sp. AZ2</name>
    <dbReference type="NCBI Taxonomy" id="1609232"/>
    <lineage>
        <taxon>Archaea</taxon>
        <taxon>Thermoproteota</taxon>
        <taxon>Thermoprotei</taxon>
        <taxon>Thermoproteales</taxon>
        <taxon>Thermoproteaceae</taxon>
        <taxon>Thermoproteus</taxon>
    </lineage>
</organism>
<evidence type="ECO:0000313" key="2">
    <source>
        <dbReference type="Proteomes" id="UP000033636"/>
    </source>
</evidence>
<gene>
    <name evidence="1" type="ORF">TU35_000255</name>
</gene>
<proteinExistence type="predicted"/>
<dbReference type="Proteomes" id="UP000033636">
    <property type="component" value="Unassembled WGS sequence"/>
</dbReference>
<evidence type="ECO:0000313" key="1">
    <source>
        <dbReference type="EMBL" id="MFB6489676.1"/>
    </source>
</evidence>
<sequence length="265" mass="28596">MIDEILRGLYRQSGLAFDYSRYKQVLIAAPLAAASAAAALAYIAMPRLFPTASIALGALAGLLAFAAAMAYPLLLVARRRNSFEANFIYTLSFLHPLLAAGLSLGEALAAAAAVEDDKIIARELKLVLRDISMGKDPLEALEESAARVPSPMYKETARLIANAVRLTQRVDLVLLSRLDWLIRMRQIRASSLARSLTVLFEVYVMAAVLLPLLIAILALSLAPLGAANILGIAVQPLALMTLMAFAYVPATSFAFYGLFSSMRRP</sequence>
<dbReference type="EMBL" id="JZWT02000001">
    <property type="protein sequence ID" value="MFB6489676.1"/>
    <property type="molecule type" value="Genomic_DNA"/>
</dbReference>
<name>A0ACC6UYR1_9CREN</name>
<accession>A0ACC6UYR1</accession>
<comment type="caution">
    <text evidence="1">The sequence shown here is derived from an EMBL/GenBank/DDBJ whole genome shotgun (WGS) entry which is preliminary data.</text>
</comment>